<reference evidence="18 19" key="1">
    <citation type="journal article" date="2020" name="Nat. Commun.">
        <title>Donkey genomes provide new insights into domestication and selection for coat color.</title>
        <authorList>
            <person name="Wang"/>
            <person name="C."/>
            <person name="Li"/>
            <person name="H."/>
            <person name="Guo"/>
            <person name="Y."/>
            <person name="Huang"/>
            <person name="J."/>
            <person name="Sun"/>
            <person name="Y."/>
            <person name="Min"/>
            <person name="J."/>
            <person name="Wang"/>
            <person name="J."/>
            <person name="Fang"/>
            <person name="X."/>
            <person name="Zhao"/>
            <person name="Z."/>
            <person name="Wang"/>
            <person name="S."/>
            <person name="Zhang"/>
            <person name="Y."/>
            <person name="Liu"/>
            <person name="Q."/>
            <person name="Jiang"/>
            <person name="Q."/>
            <person name="Wang"/>
            <person name="X."/>
            <person name="Guo"/>
            <person name="Y."/>
            <person name="Yang"/>
            <person name="C."/>
            <person name="Wang"/>
            <person name="Y."/>
            <person name="Tian"/>
            <person name="F."/>
            <person name="Zhuang"/>
            <person name="G."/>
            <person name="Fan"/>
            <person name="Y."/>
            <person name="Gao"/>
            <person name="Q."/>
            <person name="Li"/>
            <person name="Y."/>
            <person name="Ju"/>
            <person name="Z."/>
            <person name="Li"/>
            <person name="J."/>
            <person name="Li"/>
            <person name="R."/>
            <person name="Hou"/>
            <person name="M."/>
            <person name="Yang"/>
            <person name="G."/>
            <person name="Liu"/>
            <person name="G."/>
            <person name="Liu"/>
            <person name="W."/>
            <person name="Guo"/>
            <person name="J."/>
            <person name="Pan"/>
            <person name="S."/>
            <person name="Fan"/>
            <person name="G."/>
            <person name="Zhang"/>
            <person name="W."/>
            <person name="Zhang"/>
            <person name="R."/>
            <person name="Yu"/>
            <person name="J."/>
            <person name="Zhang"/>
            <person name="X."/>
            <person name="Yin"/>
            <person name="Q."/>
            <person name="Ji"/>
            <person name="C."/>
            <person name="Jin"/>
            <person name="Y."/>
            <person name="Yue"/>
            <person name="G."/>
            <person name="Liu"/>
            <person name="M."/>
            <person name="Xu"/>
            <person name="J."/>
            <person name="Liu"/>
            <person name="S."/>
            <person name="Jordana"/>
            <person name="J."/>
            <person name="Noce"/>
            <person name="A."/>
            <person name="Amills"/>
            <person name="M."/>
            <person name="Wu"/>
            <person name="D.D."/>
            <person name="Li"/>
            <person name="S."/>
            <person name="Zhou"/>
            <person name="X. and Zhong"/>
            <person name="J."/>
        </authorList>
    </citation>
    <scope>NUCLEOTIDE SEQUENCE [LARGE SCALE GENOMIC DNA]</scope>
</reference>
<keyword evidence="3" id="KW-0963">Cytoplasm</keyword>
<dbReference type="FunFam" id="1.10.10.10:FF:000375">
    <property type="entry name" value="Interferon regulatory factor 7"/>
    <property type="match status" value="1"/>
</dbReference>
<evidence type="ECO:0000256" key="16">
    <source>
        <dbReference type="SAM" id="MobiDB-lite"/>
    </source>
</evidence>
<evidence type="ECO:0000256" key="1">
    <source>
        <dbReference type="ARBA" id="ARBA00004123"/>
    </source>
</evidence>
<evidence type="ECO:0000256" key="10">
    <source>
        <dbReference type="ARBA" id="ARBA00023015"/>
    </source>
</evidence>
<evidence type="ECO:0000256" key="2">
    <source>
        <dbReference type="ARBA" id="ARBA00004496"/>
    </source>
</evidence>
<dbReference type="GO" id="GO:0000981">
    <property type="term" value="F:DNA-binding transcription factor activity, RNA polymerase II-specific"/>
    <property type="evidence" value="ECO:0007669"/>
    <property type="project" value="Ensembl"/>
</dbReference>
<dbReference type="GO" id="GO:0045944">
    <property type="term" value="P:positive regulation of transcription by RNA polymerase II"/>
    <property type="evidence" value="ECO:0007669"/>
    <property type="project" value="Ensembl"/>
</dbReference>
<feature type="region of interest" description="Disordered" evidence="16">
    <location>
        <begin position="168"/>
        <end position="193"/>
    </location>
</feature>
<dbReference type="SUPFAM" id="SSF49879">
    <property type="entry name" value="SMAD/FHA domain"/>
    <property type="match status" value="1"/>
</dbReference>
<dbReference type="Gene3D" id="2.60.200.10">
    <property type="match status" value="1"/>
</dbReference>
<dbReference type="GO" id="GO:0002753">
    <property type="term" value="P:cytoplasmic pattern recognition receptor signaling pathway"/>
    <property type="evidence" value="ECO:0007669"/>
    <property type="project" value="Ensembl"/>
</dbReference>
<dbReference type="GO" id="GO:0000785">
    <property type="term" value="C:chromatin"/>
    <property type="evidence" value="ECO:0007669"/>
    <property type="project" value="Ensembl"/>
</dbReference>
<evidence type="ECO:0000256" key="14">
    <source>
        <dbReference type="ARBA" id="ARBA00023242"/>
    </source>
</evidence>
<dbReference type="GO" id="GO:0032727">
    <property type="term" value="P:positive regulation of interferon-alpha production"/>
    <property type="evidence" value="ECO:0007669"/>
    <property type="project" value="Ensembl"/>
</dbReference>
<dbReference type="InterPro" id="IPR001346">
    <property type="entry name" value="Interferon_reg_fact_DNA-bd_dom"/>
</dbReference>
<dbReference type="PANTHER" id="PTHR11949">
    <property type="entry name" value="INTERFERON REGULATORY FACTOR"/>
    <property type="match status" value="1"/>
</dbReference>
<evidence type="ECO:0000313" key="18">
    <source>
        <dbReference type="Ensembl" id="ENSEASP00005043794.1"/>
    </source>
</evidence>
<dbReference type="InterPro" id="IPR019471">
    <property type="entry name" value="Interferon_reg_factor-3"/>
</dbReference>
<keyword evidence="4" id="KW-1017">Isopeptide bond</keyword>
<dbReference type="GO" id="GO:0034124">
    <property type="term" value="P:regulation of MyD88-dependent toll-like receptor signaling pathway"/>
    <property type="evidence" value="ECO:0007669"/>
    <property type="project" value="Ensembl"/>
</dbReference>
<keyword evidence="14" id="KW-0539">Nucleus</keyword>
<evidence type="ECO:0000256" key="7">
    <source>
        <dbReference type="ARBA" id="ARBA00022843"/>
    </source>
</evidence>
<dbReference type="PRINTS" id="PR00267">
    <property type="entry name" value="INTFRNREGFCT"/>
</dbReference>
<dbReference type="GO" id="GO:0005829">
    <property type="term" value="C:cytosol"/>
    <property type="evidence" value="ECO:0007669"/>
    <property type="project" value="Ensembl"/>
</dbReference>
<dbReference type="GO" id="GO:0032728">
    <property type="term" value="P:positive regulation of interferon-beta production"/>
    <property type="evidence" value="ECO:0007669"/>
    <property type="project" value="Ensembl"/>
</dbReference>
<dbReference type="GeneTree" id="ENSGT00940000160931"/>
<dbReference type="GO" id="GO:0002819">
    <property type="term" value="P:regulation of adaptive immune response"/>
    <property type="evidence" value="ECO:0007669"/>
    <property type="project" value="Ensembl"/>
</dbReference>
<organism evidence="18 19">
    <name type="scientific">Equus asinus</name>
    <name type="common">Donkey</name>
    <name type="synonym">Equus africanus asinus</name>
    <dbReference type="NCBI Taxonomy" id="9793"/>
    <lineage>
        <taxon>Eukaryota</taxon>
        <taxon>Metazoa</taxon>
        <taxon>Chordata</taxon>
        <taxon>Craniata</taxon>
        <taxon>Vertebrata</taxon>
        <taxon>Euteleostomi</taxon>
        <taxon>Mammalia</taxon>
        <taxon>Eutheria</taxon>
        <taxon>Laurasiatheria</taxon>
        <taxon>Perissodactyla</taxon>
        <taxon>Equidae</taxon>
        <taxon>Equus</taxon>
    </lineage>
</organism>
<evidence type="ECO:0000256" key="3">
    <source>
        <dbReference type="ARBA" id="ARBA00022490"/>
    </source>
</evidence>
<dbReference type="SUPFAM" id="SSF46785">
    <property type="entry name" value="Winged helix' DNA-binding domain"/>
    <property type="match status" value="1"/>
</dbReference>
<comment type="subcellular location">
    <subcellularLocation>
        <location evidence="2">Cytoplasm</location>
    </subcellularLocation>
    <subcellularLocation>
        <location evidence="1">Nucleus</location>
    </subcellularLocation>
</comment>
<evidence type="ECO:0000256" key="9">
    <source>
        <dbReference type="ARBA" id="ARBA00022990"/>
    </source>
</evidence>
<dbReference type="GO" id="GO:0005654">
    <property type="term" value="C:nucleoplasm"/>
    <property type="evidence" value="ECO:0007669"/>
    <property type="project" value="Ensembl"/>
</dbReference>
<keyword evidence="10" id="KW-0805">Transcription regulation</keyword>
<protein>
    <recommendedName>
        <fullName evidence="15">Interferon regulatory factor 7</fullName>
    </recommendedName>
</protein>
<keyword evidence="11" id="KW-0238">DNA-binding</keyword>
<dbReference type="Ensembl" id="ENSEAST00005041224.1">
    <property type="protein sequence ID" value="ENSEASP00005043794.1"/>
    <property type="gene ID" value="ENSEASG00005007246.2"/>
</dbReference>
<dbReference type="SMART" id="SM00348">
    <property type="entry name" value="IRF"/>
    <property type="match status" value="1"/>
</dbReference>
<dbReference type="InterPro" id="IPR019817">
    <property type="entry name" value="Interferon_reg_fac_CS"/>
</dbReference>
<keyword evidence="8" id="KW-0391">Immunity</keyword>
<sequence length="542" mass="59407">MAVAPDRVAPRVLFGDWLLGEVSSGRYEGLEWLDAARTHFRVPWKHFGRRDLGEADSRIFKAWAVARGRWPPSSSGSDPQTPESALRAGWKTNFRCALRSTRRFVMLQDNSGDLTDPHKVYALSPEVGWAGPNSPSEDAGINQGKDEALDVPPRTGGFLRPALAGDAGERRRHQLAGPNPEPCAPSPLSGPADDVEDLLLQALQQSSLEDHLLEATWGVDPISPEAPGPELPAGQLYLPKPQAQTTGERNMGTCGGGRYWGTRCQHSPSLDTGLAPAPWQPPQEAEPCTALPHSACPPVAGEQVPARPGYSQLSLHTEPSLGTLDVTIMYKGRTVLQEVVGRPRCVFLYGPPSLPVEATELQCVAFPSPAELPDQKQLHYTEKLLQHVAPGLQLELRGPGLWARRLGKCKVFWEVGGPLGSASPSSPARLLPRNCDTPIFDFSTFFRELVEFRARQRQGSPHYTIYLAFGQDLSARRPKEKSLVLVKLEPWLCRAHLEGVQREGVSSLDSSSLGLCLSSSNSLYNDLEHFLDHFFMEVEQPA</sequence>
<dbReference type="GO" id="GO:0060340">
    <property type="term" value="P:positive regulation of type I interferon-mediated signaling pathway"/>
    <property type="evidence" value="ECO:0007669"/>
    <property type="project" value="Ensembl"/>
</dbReference>
<dbReference type="FunFam" id="2.60.200.10:FF:000007">
    <property type="entry name" value="Interferon regulatory factor 7"/>
    <property type="match status" value="1"/>
</dbReference>
<evidence type="ECO:0000256" key="4">
    <source>
        <dbReference type="ARBA" id="ARBA00022499"/>
    </source>
</evidence>
<dbReference type="AlphaFoldDB" id="A0A9L0ISD3"/>
<dbReference type="Gene3D" id="1.10.10.10">
    <property type="entry name" value="Winged helix-like DNA-binding domain superfamily/Winged helix DNA-binding domain"/>
    <property type="match status" value="1"/>
</dbReference>
<proteinExistence type="predicted"/>
<dbReference type="Pfam" id="PF10401">
    <property type="entry name" value="IRF-3"/>
    <property type="match status" value="1"/>
</dbReference>
<reference evidence="18" key="2">
    <citation type="submission" date="2025-08" db="UniProtKB">
        <authorList>
            <consortium name="Ensembl"/>
        </authorList>
    </citation>
    <scope>IDENTIFICATION</scope>
</reference>
<evidence type="ECO:0000256" key="13">
    <source>
        <dbReference type="ARBA" id="ARBA00023163"/>
    </source>
</evidence>
<reference evidence="18" key="3">
    <citation type="submission" date="2025-09" db="UniProtKB">
        <authorList>
            <consortium name="Ensembl"/>
        </authorList>
    </citation>
    <scope>IDENTIFICATION</scope>
</reference>
<accession>A0A9L0ISD3</accession>
<dbReference type="SMART" id="SM01243">
    <property type="entry name" value="IRF-3"/>
    <property type="match status" value="1"/>
</dbReference>
<feature type="domain" description="IRF tryptophan pentad repeat" evidence="17">
    <location>
        <begin position="11"/>
        <end position="125"/>
    </location>
</feature>
<keyword evidence="6" id="KW-0399">Innate immunity</keyword>
<evidence type="ECO:0000256" key="12">
    <source>
        <dbReference type="ARBA" id="ARBA00023159"/>
    </source>
</evidence>
<dbReference type="GO" id="GO:0034127">
    <property type="term" value="P:regulation of MyD88-independent toll-like receptor signaling pathway"/>
    <property type="evidence" value="ECO:0007669"/>
    <property type="project" value="Ensembl"/>
</dbReference>
<keyword evidence="19" id="KW-1185">Reference proteome</keyword>
<evidence type="ECO:0000259" key="17">
    <source>
        <dbReference type="PROSITE" id="PS51507"/>
    </source>
</evidence>
<dbReference type="InterPro" id="IPR008984">
    <property type="entry name" value="SMAD_FHA_dom_sf"/>
</dbReference>
<keyword evidence="5" id="KW-0597">Phosphoprotein</keyword>
<dbReference type="GO" id="GO:0060337">
    <property type="term" value="P:type I interferon-mediated signaling pathway"/>
    <property type="evidence" value="ECO:0007669"/>
    <property type="project" value="Ensembl"/>
</dbReference>
<dbReference type="InterPro" id="IPR036390">
    <property type="entry name" value="WH_DNA-bd_sf"/>
</dbReference>
<evidence type="ECO:0000256" key="11">
    <source>
        <dbReference type="ARBA" id="ARBA00023125"/>
    </source>
</evidence>
<keyword evidence="7" id="KW-0832">Ubl conjugation</keyword>
<dbReference type="GO" id="GO:0051607">
    <property type="term" value="P:defense response to virus"/>
    <property type="evidence" value="ECO:0007669"/>
    <property type="project" value="Ensembl"/>
</dbReference>
<keyword evidence="13" id="KW-0804">Transcription</keyword>
<dbReference type="CDD" id="cd00103">
    <property type="entry name" value="IRF"/>
    <property type="match status" value="1"/>
</dbReference>
<dbReference type="InterPro" id="IPR036388">
    <property type="entry name" value="WH-like_DNA-bd_sf"/>
</dbReference>
<dbReference type="PANTHER" id="PTHR11949:SF2">
    <property type="entry name" value="INTERFERON REGULATORY FACTOR 7"/>
    <property type="match status" value="1"/>
</dbReference>
<evidence type="ECO:0000256" key="15">
    <source>
        <dbReference type="ARBA" id="ARBA00067362"/>
    </source>
</evidence>
<dbReference type="Proteomes" id="UP000694387">
    <property type="component" value="Chromosome 17"/>
</dbReference>
<dbReference type="PROSITE" id="PS51507">
    <property type="entry name" value="IRF_2"/>
    <property type="match status" value="1"/>
</dbReference>
<evidence type="ECO:0000256" key="5">
    <source>
        <dbReference type="ARBA" id="ARBA00022553"/>
    </source>
</evidence>
<dbReference type="Pfam" id="PF00605">
    <property type="entry name" value="IRF"/>
    <property type="match status" value="1"/>
</dbReference>
<dbReference type="PROSITE" id="PS00601">
    <property type="entry name" value="IRF_1"/>
    <property type="match status" value="1"/>
</dbReference>
<keyword evidence="12" id="KW-0010">Activator</keyword>
<dbReference type="GO" id="GO:0016064">
    <property type="term" value="P:immunoglobulin mediated immune response"/>
    <property type="evidence" value="ECO:0007669"/>
    <property type="project" value="Ensembl"/>
</dbReference>
<evidence type="ECO:0000313" key="19">
    <source>
        <dbReference type="Proteomes" id="UP000694387"/>
    </source>
</evidence>
<dbReference type="GO" id="GO:0000978">
    <property type="term" value="F:RNA polymerase II cis-regulatory region sequence-specific DNA binding"/>
    <property type="evidence" value="ECO:0007669"/>
    <property type="project" value="Ensembl"/>
</dbReference>
<name>A0A9L0ISD3_EQUAS</name>
<evidence type="ECO:0000256" key="8">
    <source>
        <dbReference type="ARBA" id="ARBA00022859"/>
    </source>
</evidence>
<gene>
    <name evidence="18" type="primary">IRF7</name>
</gene>
<keyword evidence="9" id="KW-0007">Acetylation</keyword>
<evidence type="ECO:0000256" key="6">
    <source>
        <dbReference type="ARBA" id="ARBA00022588"/>
    </source>
</evidence>
<dbReference type="InterPro" id="IPR017855">
    <property type="entry name" value="SMAD-like_dom_sf"/>
</dbReference>